<evidence type="ECO:0000313" key="3">
    <source>
        <dbReference type="Proteomes" id="UP000797356"/>
    </source>
</evidence>
<reference evidence="2" key="2">
    <citation type="submission" date="2019-07" db="EMBL/GenBank/DDBJ databases">
        <authorList>
            <person name="Yang Y."/>
            <person name="Bocs S."/>
            <person name="Baudouin L."/>
        </authorList>
    </citation>
    <scope>NUCLEOTIDE SEQUENCE</scope>
    <source>
        <tissue evidence="2">Spear leaf of Hainan Tall coconut</tissue>
    </source>
</reference>
<comment type="caution">
    <text evidence="2">The sequence shown here is derived from an EMBL/GenBank/DDBJ whole genome shotgun (WGS) entry which is preliminary data.</text>
</comment>
<dbReference type="AlphaFoldDB" id="A0A8K0N155"/>
<feature type="coiled-coil region" evidence="1">
    <location>
        <begin position="132"/>
        <end position="194"/>
    </location>
</feature>
<sequence>MILLSSMVGKGGFYYFSYFGRGLEFYRLGEPQEVLLKDPPLDQCLKQDLEALHGFEFFELKELLFEQTLFNIGLSQLSPEGKNLSPSKVLGPKTFQNTKVETIGSRFMENTIDLLTKATRFELEASMLKAAKDKLSKVVGEASEKVNAAKRKVQDVEAVLMRSTKENAQLLGINKALEVEIEELKARSINAEAFEAEALKMAEEKMAMLMSDMEARAEVVISKAISRVVDNFQALEEFKDEKALFALDAYDEAKRVVRVRWLPSIWD</sequence>
<accession>A0A8K0N155</accession>
<dbReference type="EMBL" id="CM017876">
    <property type="protein sequence ID" value="KAG1342147.1"/>
    <property type="molecule type" value="Genomic_DNA"/>
</dbReference>
<proteinExistence type="predicted"/>
<organism evidence="2 3">
    <name type="scientific">Cocos nucifera</name>
    <name type="common">Coconut palm</name>
    <dbReference type="NCBI Taxonomy" id="13894"/>
    <lineage>
        <taxon>Eukaryota</taxon>
        <taxon>Viridiplantae</taxon>
        <taxon>Streptophyta</taxon>
        <taxon>Embryophyta</taxon>
        <taxon>Tracheophyta</taxon>
        <taxon>Spermatophyta</taxon>
        <taxon>Magnoliopsida</taxon>
        <taxon>Liliopsida</taxon>
        <taxon>Arecaceae</taxon>
        <taxon>Arecoideae</taxon>
        <taxon>Cocoseae</taxon>
        <taxon>Attaleinae</taxon>
        <taxon>Cocos</taxon>
    </lineage>
</organism>
<evidence type="ECO:0000313" key="2">
    <source>
        <dbReference type="EMBL" id="KAG1342147.1"/>
    </source>
</evidence>
<keyword evidence="1" id="KW-0175">Coiled coil</keyword>
<evidence type="ECO:0000256" key="1">
    <source>
        <dbReference type="SAM" id="Coils"/>
    </source>
</evidence>
<reference evidence="2" key="1">
    <citation type="journal article" date="2017" name="Gigascience">
        <title>The genome draft of coconut (Cocos nucifera).</title>
        <authorList>
            <person name="Xiao Y."/>
            <person name="Xu P."/>
            <person name="Fan H."/>
            <person name="Baudouin L."/>
            <person name="Xia W."/>
            <person name="Bocs S."/>
            <person name="Xu J."/>
            <person name="Li Q."/>
            <person name="Guo A."/>
            <person name="Zhou L."/>
            <person name="Li J."/>
            <person name="Wu Y."/>
            <person name="Ma Z."/>
            <person name="Armero A."/>
            <person name="Issali A.E."/>
            <person name="Liu N."/>
            <person name="Peng M."/>
            <person name="Yang Y."/>
        </authorList>
    </citation>
    <scope>NUCLEOTIDE SEQUENCE</scope>
    <source>
        <tissue evidence="2">Spear leaf of Hainan Tall coconut</tissue>
    </source>
</reference>
<gene>
    <name evidence="2" type="ORF">COCNU_05G003760</name>
</gene>
<name>A0A8K0N155_COCNU</name>
<protein>
    <submittedName>
        <fullName evidence="2">Uncharacterized protein</fullName>
    </submittedName>
</protein>
<keyword evidence="3" id="KW-1185">Reference proteome</keyword>
<dbReference type="Proteomes" id="UP000797356">
    <property type="component" value="Chromosome 5"/>
</dbReference>